<evidence type="ECO:0000313" key="2">
    <source>
        <dbReference type="EMBL" id="CAH1429654.1"/>
    </source>
</evidence>
<proteinExistence type="predicted"/>
<accession>A0AAU9MP98</accession>
<dbReference type="EMBL" id="CAKMRJ010002977">
    <property type="protein sequence ID" value="CAH1429654.1"/>
    <property type="molecule type" value="Genomic_DNA"/>
</dbReference>
<protein>
    <submittedName>
        <fullName evidence="2">Uncharacterized protein</fullName>
    </submittedName>
</protein>
<dbReference type="Proteomes" id="UP001157418">
    <property type="component" value="Unassembled WGS sequence"/>
</dbReference>
<evidence type="ECO:0000256" key="1">
    <source>
        <dbReference type="SAM" id="MobiDB-lite"/>
    </source>
</evidence>
<feature type="compositionally biased region" description="Polar residues" evidence="1">
    <location>
        <begin position="11"/>
        <end position="39"/>
    </location>
</feature>
<feature type="region of interest" description="Disordered" evidence="1">
    <location>
        <begin position="1"/>
        <end position="39"/>
    </location>
</feature>
<reference evidence="2 3" key="1">
    <citation type="submission" date="2022-01" db="EMBL/GenBank/DDBJ databases">
        <authorList>
            <person name="Xiong W."/>
            <person name="Schranz E."/>
        </authorList>
    </citation>
    <scope>NUCLEOTIDE SEQUENCE [LARGE SCALE GENOMIC DNA]</scope>
</reference>
<organism evidence="2 3">
    <name type="scientific">Lactuca virosa</name>
    <dbReference type="NCBI Taxonomy" id="75947"/>
    <lineage>
        <taxon>Eukaryota</taxon>
        <taxon>Viridiplantae</taxon>
        <taxon>Streptophyta</taxon>
        <taxon>Embryophyta</taxon>
        <taxon>Tracheophyta</taxon>
        <taxon>Spermatophyta</taxon>
        <taxon>Magnoliopsida</taxon>
        <taxon>eudicotyledons</taxon>
        <taxon>Gunneridae</taxon>
        <taxon>Pentapetalae</taxon>
        <taxon>asterids</taxon>
        <taxon>campanulids</taxon>
        <taxon>Asterales</taxon>
        <taxon>Asteraceae</taxon>
        <taxon>Cichorioideae</taxon>
        <taxon>Cichorieae</taxon>
        <taxon>Lactucinae</taxon>
        <taxon>Lactuca</taxon>
    </lineage>
</organism>
<comment type="caution">
    <text evidence="2">The sequence shown here is derived from an EMBL/GenBank/DDBJ whole genome shotgun (WGS) entry which is preliminary data.</text>
</comment>
<gene>
    <name evidence="2" type="ORF">LVIROSA_LOCUS16499</name>
</gene>
<sequence length="125" mass="13775">MVVMAEVGTAPTPTLVSSHREQPTSAPWVSGDSSTTSRNRFLTNPVVESLPGPDRRETITRVLTGFGKFVVDSAVSDSLKGRMQVYKIVKEGLKDEAPVELANLNNKAPHTLMMEEMQARMEKME</sequence>
<dbReference type="AlphaFoldDB" id="A0AAU9MP98"/>
<keyword evidence="3" id="KW-1185">Reference proteome</keyword>
<name>A0AAU9MP98_9ASTR</name>
<evidence type="ECO:0000313" key="3">
    <source>
        <dbReference type="Proteomes" id="UP001157418"/>
    </source>
</evidence>